<organism evidence="3 4">
    <name type="scientific">Gregarina niphandrodes</name>
    <name type="common">Septate eugregarine</name>
    <dbReference type="NCBI Taxonomy" id="110365"/>
    <lineage>
        <taxon>Eukaryota</taxon>
        <taxon>Sar</taxon>
        <taxon>Alveolata</taxon>
        <taxon>Apicomplexa</taxon>
        <taxon>Conoidasida</taxon>
        <taxon>Gregarinasina</taxon>
        <taxon>Eugregarinorida</taxon>
        <taxon>Gregarinidae</taxon>
        <taxon>Gregarina</taxon>
    </lineage>
</organism>
<comment type="caution">
    <text evidence="3">The sequence shown here is derived from an EMBL/GenBank/DDBJ whole genome shotgun (WGS) entry which is preliminary data.</text>
</comment>
<feature type="chain" id="PRO_5001511516" evidence="1">
    <location>
        <begin position="19"/>
        <end position="740"/>
    </location>
</feature>
<sequence length="740" mass="80175">MNPTVVVVLCGILAAAKTYDQYTAVVPNGPLGWYTNEAGEEESTEMLNWLNMTEPSRYVSTGTTNATMVGATSSLRTFVHRLVASQVGRAVDCDVEPFTSFKVGLNLSDSYTKEAATSQLQAAGVSILLKKLATPTVETSLPSTSSIVDKVLSVYDHYKEQANSILSGNTSGSSSGDKGGTAADEAANMTGVDAAANGSASNIVSHSSLLPNVLPGGVDSDELYRNFVGMSLGGAGLDFPMEWVGFVRDALADVYNSYAASDGLRGSRRRQLASVSDMLSSASAFLNAMMHSGTDVETVTRFFSSHFVKSTINSVIGNTSIEVSLKNTSISIQSPMQNLGSALCEHSATTLQHDTTNGYQHICTMLGVARAAIACSADVSVNDCSAVPSHYERELACERYDQDPNKGFVLDLDVKHDFTYPATQGNMDRWLFNGINLLYQYARYDSACGTQASELEFLPGWDTVGELNLDYADTMTAPTRRYLPIAVILRSSKHKCHFATLIRGTQASFDWLIDFQTEMEDLTVRNVSLGRAHGGFKSLAMPVAYATSKVMKKLVEDLKCDQSDVKLTISGHSLGAGTAMVASLIASELLKGYDIAAVGFAAPMSLDMDAAKILVDRVTMRTWMNEYDGVPRIPCSTDKGMARCNKNDGKTDFFVPTPHAYEVSFDQMVKLMAALNISDFGSMTVEPLSGKMYLENIRSPAPLRFSQMHTCAYTCWLDSQYCHNQARARNICDLCSYYGL</sequence>
<dbReference type="InterPro" id="IPR002921">
    <property type="entry name" value="Fungal_lipase-type"/>
</dbReference>
<reference evidence="3" key="1">
    <citation type="submission" date="2013-12" db="EMBL/GenBank/DDBJ databases">
        <authorList>
            <person name="Omoto C.K."/>
            <person name="Sibley D."/>
            <person name="Venepally P."/>
            <person name="Hadjithomas M."/>
            <person name="Karamycheva S."/>
            <person name="Brunk B."/>
            <person name="Roos D."/>
            <person name="Caler E."/>
            <person name="Lorenzi H."/>
        </authorList>
    </citation>
    <scope>NUCLEOTIDE SEQUENCE</scope>
</reference>
<dbReference type="Gene3D" id="3.40.50.1820">
    <property type="entry name" value="alpha/beta hydrolase"/>
    <property type="match status" value="1"/>
</dbReference>
<accession>A0A023B3X4</accession>
<dbReference type="RefSeq" id="XP_011131368.1">
    <property type="nucleotide sequence ID" value="XM_011133066.1"/>
</dbReference>
<evidence type="ECO:0000259" key="2">
    <source>
        <dbReference type="Pfam" id="PF01764"/>
    </source>
</evidence>
<keyword evidence="4" id="KW-1185">Reference proteome</keyword>
<gene>
    <name evidence="3" type="ORF">GNI_106220</name>
</gene>
<evidence type="ECO:0000256" key="1">
    <source>
        <dbReference type="SAM" id="SignalP"/>
    </source>
</evidence>
<evidence type="ECO:0000313" key="4">
    <source>
        <dbReference type="Proteomes" id="UP000019763"/>
    </source>
</evidence>
<evidence type="ECO:0000313" key="3">
    <source>
        <dbReference type="EMBL" id="EZG56027.1"/>
    </source>
</evidence>
<protein>
    <submittedName>
        <fullName evidence="3">Lipase</fullName>
    </submittedName>
</protein>
<name>A0A023B3X4_GRENI</name>
<feature type="domain" description="Fungal lipase-type" evidence="2">
    <location>
        <begin position="501"/>
        <end position="635"/>
    </location>
</feature>
<dbReference type="VEuPathDB" id="CryptoDB:GNI_106220"/>
<dbReference type="Pfam" id="PF01764">
    <property type="entry name" value="Lipase_3"/>
    <property type="match status" value="1"/>
</dbReference>
<dbReference type="PANTHER" id="PTHR46023:SF6">
    <property type="entry name" value="LIPASE CLASS 3 FAMILY PROTEIN"/>
    <property type="match status" value="1"/>
</dbReference>
<dbReference type="SUPFAM" id="SSF53474">
    <property type="entry name" value="alpha/beta-Hydrolases"/>
    <property type="match status" value="1"/>
</dbReference>
<dbReference type="Proteomes" id="UP000019763">
    <property type="component" value="Unassembled WGS sequence"/>
</dbReference>
<dbReference type="InterPro" id="IPR029058">
    <property type="entry name" value="AB_hydrolase_fold"/>
</dbReference>
<proteinExistence type="predicted"/>
<feature type="signal peptide" evidence="1">
    <location>
        <begin position="1"/>
        <end position="18"/>
    </location>
</feature>
<dbReference type="GeneID" id="22913788"/>
<dbReference type="PANTHER" id="PTHR46023">
    <property type="entry name" value="LIPASE CLASS 3 PROTEIN-LIKE"/>
    <property type="match status" value="1"/>
</dbReference>
<dbReference type="OrthoDB" id="438440at2759"/>
<dbReference type="GO" id="GO:0006629">
    <property type="term" value="P:lipid metabolic process"/>
    <property type="evidence" value="ECO:0007669"/>
    <property type="project" value="InterPro"/>
</dbReference>
<dbReference type="CDD" id="cd00519">
    <property type="entry name" value="Lipase_3"/>
    <property type="match status" value="1"/>
</dbReference>
<dbReference type="EMBL" id="AFNH02000791">
    <property type="protein sequence ID" value="EZG56027.1"/>
    <property type="molecule type" value="Genomic_DNA"/>
</dbReference>
<dbReference type="AlphaFoldDB" id="A0A023B3X4"/>
<keyword evidence="1" id="KW-0732">Signal</keyword>